<dbReference type="Proteomes" id="UP000031516">
    <property type="component" value="Unassembled WGS sequence"/>
</dbReference>
<dbReference type="Pfam" id="PF05699">
    <property type="entry name" value="Dimer_Tnp_hAT"/>
    <property type="match status" value="1"/>
</dbReference>
<dbReference type="PANTHER" id="PTHR46481:SF10">
    <property type="entry name" value="ZINC FINGER BED DOMAIN-CONTAINING PROTEIN 39"/>
    <property type="match status" value="1"/>
</dbReference>
<keyword evidence="3" id="KW-0863">Zinc-finger</keyword>
<dbReference type="PANTHER" id="PTHR46481">
    <property type="entry name" value="ZINC FINGER BED DOMAIN-CONTAINING PROTEIN 4"/>
    <property type="match status" value="1"/>
</dbReference>
<dbReference type="InterPro" id="IPR012337">
    <property type="entry name" value="RNaseH-like_sf"/>
</dbReference>
<dbReference type="AlphaFoldDB" id="A0A0A8LCJ6"/>
<dbReference type="GO" id="GO:0046983">
    <property type="term" value="F:protein dimerization activity"/>
    <property type="evidence" value="ECO:0007669"/>
    <property type="project" value="InterPro"/>
</dbReference>
<comment type="subcellular location">
    <subcellularLocation>
        <location evidence="1">Nucleus</location>
    </subcellularLocation>
</comment>
<organism evidence="7 8">
    <name type="scientific">Kluyveromyces dobzhanskii CBS 2104</name>
    <dbReference type="NCBI Taxonomy" id="1427455"/>
    <lineage>
        <taxon>Eukaryota</taxon>
        <taxon>Fungi</taxon>
        <taxon>Dikarya</taxon>
        <taxon>Ascomycota</taxon>
        <taxon>Saccharomycotina</taxon>
        <taxon>Saccharomycetes</taxon>
        <taxon>Saccharomycetales</taxon>
        <taxon>Saccharomycetaceae</taxon>
        <taxon>Kluyveromyces</taxon>
    </lineage>
</organism>
<evidence type="ECO:0000256" key="5">
    <source>
        <dbReference type="ARBA" id="ARBA00023242"/>
    </source>
</evidence>
<sequence length="530" mass="61450">MASFCPNLNQKSRLKREDVTNGGETSIHILDFIDLSCERHTSENLKNALLSCLSEYSISHKVSSITLDNGSNNSSMLDGIDKALDLGFDLNGVRSISRIRCMNHVLNRVFLDLLNAFEKGHESLLSRIDKLASYTKSNVYIRNKIRSYIPYTIPKHNITWPLSRYRQLEVFLKVSKGAKEFFFDNLFKPEFQLIPDDCFVFCYQEEELEYILFFVRIARIFQEVTMLLQDDTTNSLCNGIEYYMTIRQYYKSCEELKNGSNDILHVANVGIKKTHLPSNTLKEQVFSAVMASYPKFEKYMDFAFKEPGYWVAHILQPHRKTDLLNRSFEQSFKEDVIESATSYVVSCCKRFTETSDIRSHNKPIEPLSINRVKKPKVLRNISAYLDRNISEFHFAPKDEWQIYLGEPLEKEKDFLSYWLENQSRFPALCSLALAFYHTKLSTADVERSFSISKRVLDNRFSLASSNLKSTMIVRNRLKCFNLHSKMFVTEDIPTASWTCDEEDTECPNVSQQSVNDPATFIDIYFSDSSD</sequence>
<evidence type="ECO:0000313" key="8">
    <source>
        <dbReference type="Proteomes" id="UP000031516"/>
    </source>
</evidence>
<dbReference type="EMBL" id="CCBQ010000045">
    <property type="protein sequence ID" value="CDO95905.1"/>
    <property type="molecule type" value="Genomic_DNA"/>
</dbReference>
<evidence type="ECO:0000256" key="4">
    <source>
        <dbReference type="ARBA" id="ARBA00022833"/>
    </source>
</evidence>
<evidence type="ECO:0000259" key="6">
    <source>
        <dbReference type="Pfam" id="PF05699"/>
    </source>
</evidence>
<dbReference type="OrthoDB" id="4035947at2759"/>
<keyword evidence="8" id="KW-1185">Reference proteome</keyword>
<accession>A0A0A8LCJ6</accession>
<dbReference type="GO" id="GO:0008270">
    <property type="term" value="F:zinc ion binding"/>
    <property type="evidence" value="ECO:0007669"/>
    <property type="project" value="UniProtKB-KW"/>
</dbReference>
<keyword evidence="4" id="KW-0862">Zinc</keyword>
<gene>
    <name evidence="7" type="ORF">KLDO_g4129</name>
</gene>
<dbReference type="GO" id="GO:0005634">
    <property type="term" value="C:nucleus"/>
    <property type="evidence" value="ECO:0007669"/>
    <property type="project" value="UniProtKB-SubCell"/>
</dbReference>
<proteinExistence type="predicted"/>
<name>A0A0A8LCJ6_9SACH</name>
<dbReference type="InterPro" id="IPR052035">
    <property type="entry name" value="ZnF_BED_domain_contain"/>
</dbReference>
<evidence type="ECO:0000256" key="2">
    <source>
        <dbReference type="ARBA" id="ARBA00022723"/>
    </source>
</evidence>
<reference evidence="7 8" key="1">
    <citation type="submission" date="2014-03" db="EMBL/GenBank/DDBJ databases">
        <title>The genome of Kluyveromyces dobzhanskii.</title>
        <authorList>
            <person name="Nystedt B."/>
            <person name="Astrom S."/>
        </authorList>
    </citation>
    <scope>NUCLEOTIDE SEQUENCE [LARGE SCALE GENOMIC DNA]</scope>
    <source>
        <strain evidence="7 8">CBS 2104</strain>
    </source>
</reference>
<feature type="domain" description="HAT C-terminal dimerisation" evidence="6">
    <location>
        <begin position="402"/>
        <end position="475"/>
    </location>
</feature>
<evidence type="ECO:0000313" key="7">
    <source>
        <dbReference type="EMBL" id="CDO95905.1"/>
    </source>
</evidence>
<dbReference type="SUPFAM" id="SSF53098">
    <property type="entry name" value="Ribonuclease H-like"/>
    <property type="match status" value="1"/>
</dbReference>
<protein>
    <submittedName>
        <fullName evidence="7">WGS project CCBQ000000000 data, contig 00015</fullName>
    </submittedName>
</protein>
<dbReference type="InterPro" id="IPR008906">
    <property type="entry name" value="HATC_C_dom"/>
</dbReference>
<keyword evidence="5" id="KW-0539">Nucleus</keyword>
<evidence type="ECO:0000256" key="1">
    <source>
        <dbReference type="ARBA" id="ARBA00004123"/>
    </source>
</evidence>
<keyword evidence="2" id="KW-0479">Metal-binding</keyword>
<comment type="caution">
    <text evidence="7">The sequence shown here is derived from an EMBL/GenBank/DDBJ whole genome shotgun (WGS) entry which is preliminary data.</text>
</comment>
<evidence type="ECO:0000256" key="3">
    <source>
        <dbReference type="ARBA" id="ARBA00022771"/>
    </source>
</evidence>